<dbReference type="PANTHER" id="PTHR38011:SF12">
    <property type="entry name" value="BIFUNCTIONAL DEAMINASE-REDUCTASE DOMAIN PROTEIN"/>
    <property type="match status" value="1"/>
</dbReference>
<comment type="caution">
    <text evidence="2">The sequence shown here is derived from an EMBL/GenBank/DDBJ whole genome shotgun (WGS) entry which is preliminary data.</text>
</comment>
<proteinExistence type="predicted"/>
<accession>A0A562L7R3</accession>
<dbReference type="Gene3D" id="3.40.430.10">
    <property type="entry name" value="Dihydrofolate Reductase, subunit A"/>
    <property type="match status" value="1"/>
</dbReference>
<dbReference type="RefSeq" id="WP_144898966.1">
    <property type="nucleotide sequence ID" value="NZ_VLKN01000003.1"/>
</dbReference>
<dbReference type="InterPro" id="IPR050765">
    <property type="entry name" value="Riboflavin_Biosynth_HTPR"/>
</dbReference>
<dbReference type="PANTHER" id="PTHR38011">
    <property type="entry name" value="DIHYDROFOLATE REDUCTASE FAMILY PROTEIN (AFU_ORTHOLOGUE AFUA_8G06820)"/>
    <property type="match status" value="1"/>
</dbReference>
<keyword evidence="3" id="KW-1185">Reference proteome</keyword>
<dbReference type="AlphaFoldDB" id="A0A562L7R3"/>
<evidence type="ECO:0000259" key="1">
    <source>
        <dbReference type="Pfam" id="PF01872"/>
    </source>
</evidence>
<evidence type="ECO:0000313" key="2">
    <source>
        <dbReference type="EMBL" id="TWI03661.1"/>
    </source>
</evidence>
<dbReference type="SUPFAM" id="SSF53597">
    <property type="entry name" value="Dihydrofolate reductase-like"/>
    <property type="match status" value="1"/>
</dbReference>
<feature type="domain" description="Bacterial bifunctional deaminase-reductase C-terminal" evidence="1">
    <location>
        <begin position="3"/>
        <end position="182"/>
    </location>
</feature>
<dbReference type="GO" id="GO:0009231">
    <property type="term" value="P:riboflavin biosynthetic process"/>
    <property type="evidence" value="ECO:0007669"/>
    <property type="project" value="InterPro"/>
</dbReference>
<gene>
    <name evidence="2" type="ORF">IP90_01475</name>
</gene>
<dbReference type="GO" id="GO:0008703">
    <property type="term" value="F:5-amino-6-(5-phosphoribosylamino)uracil reductase activity"/>
    <property type="evidence" value="ECO:0007669"/>
    <property type="project" value="InterPro"/>
</dbReference>
<dbReference type="Proteomes" id="UP000315167">
    <property type="component" value="Unassembled WGS sequence"/>
</dbReference>
<sequence>MGKVALHFSMSLDGCVAGPDVGVDLPMGAGGERLHDWLFADPKADVDQQVAQEMRDSIGATVTGRRTFDVGIGPWGDTPHRAPCFVVTQRPREPLPQASGTFFFVDDGVETALRMAKEAAQERDVVVMGAAIARQTLDAGLVDEINLQLVPILLGDGPRLFEGVAAPGPGFELVRALRSPQVMHLRYRVVR</sequence>
<organism evidence="2 3">
    <name type="scientific">Luteimonas cucumeris</name>
    <dbReference type="NCBI Taxonomy" id="985012"/>
    <lineage>
        <taxon>Bacteria</taxon>
        <taxon>Pseudomonadati</taxon>
        <taxon>Pseudomonadota</taxon>
        <taxon>Gammaproteobacteria</taxon>
        <taxon>Lysobacterales</taxon>
        <taxon>Lysobacteraceae</taxon>
        <taxon>Luteimonas</taxon>
    </lineage>
</organism>
<dbReference type="InterPro" id="IPR002734">
    <property type="entry name" value="RibDG_C"/>
</dbReference>
<dbReference type="OrthoDB" id="2313602at2"/>
<evidence type="ECO:0000313" key="3">
    <source>
        <dbReference type="Proteomes" id="UP000315167"/>
    </source>
</evidence>
<dbReference type="Pfam" id="PF01872">
    <property type="entry name" value="RibD_C"/>
    <property type="match status" value="1"/>
</dbReference>
<reference evidence="2 3" key="1">
    <citation type="journal article" date="2015" name="Stand. Genomic Sci.">
        <title>Genomic Encyclopedia of Bacterial and Archaeal Type Strains, Phase III: the genomes of soil and plant-associated and newly described type strains.</title>
        <authorList>
            <person name="Whitman W.B."/>
            <person name="Woyke T."/>
            <person name="Klenk H.P."/>
            <person name="Zhou Y."/>
            <person name="Lilburn T.G."/>
            <person name="Beck B.J."/>
            <person name="De Vos P."/>
            <person name="Vandamme P."/>
            <person name="Eisen J.A."/>
            <person name="Garrity G."/>
            <person name="Hugenholtz P."/>
            <person name="Kyrpides N.C."/>
        </authorList>
    </citation>
    <scope>NUCLEOTIDE SEQUENCE [LARGE SCALE GENOMIC DNA]</scope>
    <source>
        <strain evidence="2 3">CGMCC 1.10821</strain>
    </source>
</reference>
<dbReference type="InterPro" id="IPR024072">
    <property type="entry name" value="DHFR-like_dom_sf"/>
</dbReference>
<protein>
    <submittedName>
        <fullName evidence="2">Dihydrofolate reductase</fullName>
    </submittedName>
</protein>
<name>A0A562L7R3_9GAMM</name>
<dbReference type="EMBL" id="VLKN01000003">
    <property type="protein sequence ID" value="TWI03661.1"/>
    <property type="molecule type" value="Genomic_DNA"/>
</dbReference>